<dbReference type="SUPFAM" id="SSF55931">
    <property type="entry name" value="Glutamine synthetase/guanido kinase"/>
    <property type="match status" value="1"/>
</dbReference>
<dbReference type="AlphaFoldDB" id="L9X107"/>
<dbReference type="OrthoDB" id="194541at2157"/>
<dbReference type="InterPro" id="IPR050141">
    <property type="entry name" value="GCL_type2/YbdK_subfam"/>
</dbReference>
<dbReference type="EMBL" id="AOIB01000031">
    <property type="protein sequence ID" value="ELY55405.1"/>
    <property type="molecule type" value="Genomic_DNA"/>
</dbReference>
<organism evidence="1 2">
    <name type="scientific">Natronococcus amylolyticus DSM 10524</name>
    <dbReference type="NCBI Taxonomy" id="1227497"/>
    <lineage>
        <taxon>Archaea</taxon>
        <taxon>Methanobacteriati</taxon>
        <taxon>Methanobacteriota</taxon>
        <taxon>Stenosarchaea group</taxon>
        <taxon>Halobacteria</taxon>
        <taxon>Halobacteriales</taxon>
        <taxon>Natrialbaceae</taxon>
        <taxon>Natronococcus</taxon>
    </lineage>
</organism>
<protein>
    <recommendedName>
        <fullName evidence="3">Glutamate--cysteine ligase</fullName>
    </recommendedName>
</protein>
<sequence>MDPGEFVRATRRDRTRAEFARRVDAQADALREAFAAGAFEGGFRLGLELEGYAVDVEGRLAAVPESAFDGVCERELGRHNAEVNTPVSRFDSVGLDAQVEELADRVDAVERTCEREDLRFVADGMWTIPPSEGARAYLSAITEGSDGNRVPANIAPKPRYYALDADITAHGPVELDVPGCRRSFPTILVESLAASMQVHLQVPTPRFLDSFNAALRTAGPVLALAANAPFLPPELYDDPEATLEGPVELRVPVFESMNVRDPGKVRFPRDLETPADAIDRIVADRPCVPALREWVLEEPREGFADDYWELLHKQGTCWRWIRPILGPDGPRLEYRPLAAQPTVADVIGLQVLVVGLIHGIVATDHPVATLPWTAARESFYAAVEDGFEGDLEWVTHDGTRTGEPAEIYEDLFALARRGLDDRGLESTRVDALLDPIEARWEARTAPSAWKRREVRRRLDDGEMFESAVAGMQRTYIRRATAGEPFADWLE</sequence>
<comment type="caution">
    <text evidence="1">The sequence shown here is derived from an EMBL/GenBank/DDBJ whole genome shotgun (WGS) entry which is preliminary data.</text>
</comment>
<name>L9X107_9EURY</name>
<accession>L9X107</accession>
<dbReference type="Gene3D" id="3.30.590.20">
    <property type="match status" value="1"/>
</dbReference>
<evidence type="ECO:0000313" key="2">
    <source>
        <dbReference type="Proteomes" id="UP000011688"/>
    </source>
</evidence>
<dbReference type="Proteomes" id="UP000011688">
    <property type="component" value="Unassembled WGS sequence"/>
</dbReference>
<gene>
    <name evidence="1" type="ORF">C491_16867</name>
</gene>
<dbReference type="InterPro" id="IPR014746">
    <property type="entry name" value="Gln_synth/guanido_kin_cat_dom"/>
</dbReference>
<keyword evidence="2" id="KW-1185">Reference proteome</keyword>
<dbReference type="STRING" id="1227497.C491_16867"/>
<dbReference type="Pfam" id="PF04107">
    <property type="entry name" value="GCS2"/>
    <property type="match status" value="1"/>
</dbReference>
<dbReference type="InterPro" id="IPR006336">
    <property type="entry name" value="GCS2"/>
</dbReference>
<evidence type="ECO:0008006" key="3">
    <source>
        <dbReference type="Google" id="ProtNLM"/>
    </source>
</evidence>
<proteinExistence type="predicted"/>
<dbReference type="RefSeq" id="WP_005558284.1">
    <property type="nucleotide sequence ID" value="NZ_AOIB01000031.1"/>
</dbReference>
<dbReference type="PANTHER" id="PTHR36510:SF3">
    <property type="entry name" value="CONSERVED PROTEIN"/>
    <property type="match status" value="1"/>
</dbReference>
<dbReference type="PANTHER" id="PTHR36510">
    <property type="entry name" value="GLUTAMATE--CYSTEINE LIGASE 2-RELATED"/>
    <property type="match status" value="1"/>
</dbReference>
<dbReference type="GO" id="GO:0016879">
    <property type="term" value="F:ligase activity, forming carbon-nitrogen bonds"/>
    <property type="evidence" value="ECO:0007669"/>
    <property type="project" value="TreeGrafter"/>
</dbReference>
<dbReference type="PATRIC" id="fig|1227497.3.peg.3427"/>
<evidence type="ECO:0000313" key="1">
    <source>
        <dbReference type="EMBL" id="ELY55405.1"/>
    </source>
</evidence>
<dbReference type="eggNOG" id="arCOG04732">
    <property type="taxonomic scope" value="Archaea"/>
</dbReference>
<reference evidence="1 2" key="1">
    <citation type="journal article" date="2014" name="PLoS Genet.">
        <title>Phylogenetically driven sequencing of extremely halophilic archaea reveals strategies for static and dynamic osmo-response.</title>
        <authorList>
            <person name="Becker E.A."/>
            <person name="Seitzer P.M."/>
            <person name="Tritt A."/>
            <person name="Larsen D."/>
            <person name="Krusor M."/>
            <person name="Yao A.I."/>
            <person name="Wu D."/>
            <person name="Madern D."/>
            <person name="Eisen J.A."/>
            <person name="Darling A.E."/>
            <person name="Facciotti M.T."/>
        </authorList>
    </citation>
    <scope>NUCLEOTIDE SEQUENCE [LARGE SCALE GENOMIC DNA]</scope>
    <source>
        <strain evidence="1 2">DSM 10524</strain>
    </source>
</reference>